<dbReference type="PANTHER" id="PTHR31720">
    <property type="entry name" value="SERPENTINE RECEPTOR, CLASS Z-RELATED"/>
    <property type="match status" value="1"/>
</dbReference>
<evidence type="ECO:0000256" key="1">
    <source>
        <dbReference type="SAM" id="Phobius"/>
    </source>
</evidence>
<dbReference type="Proteomes" id="UP000008281">
    <property type="component" value="Unassembled WGS sequence"/>
</dbReference>
<feature type="transmembrane region" description="Helical" evidence="1">
    <location>
        <begin position="251"/>
        <end position="273"/>
    </location>
</feature>
<dbReference type="InParanoid" id="E3M997"/>
<dbReference type="Pfam" id="PF10325">
    <property type="entry name" value="7TM_GPCR_Srz"/>
    <property type="match status" value="1"/>
</dbReference>
<reference evidence="2" key="1">
    <citation type="submission" date="2007-07" db="EMBL/GenBank/DDBJ databases">
        <title>PCAP assembly of the Caenorhabditis remanei genome.</title>
        <authorList>
            <consortium name="The Caenorhabditis remanei Sequencing Consortium"/>
            <person name="Wilson R.K."/>
        </authorList>
    </citation>
    <scope>NUCLEOTIDE SEQUENCE [LARGE SCALE GENOMIC DNA]</scope>
    <source>
        <strain evidence="2">PB4641</strain>
    </source>
</reference>
<dbReference type="EMBL" id="DS268430">
    <property type="protein sequence ID" value="EFO96284.1"/>
    <property type="molecule type" value="Genomic_DNA"/>
</dbReference>
<dbReference type="AlphaFoldDB" id="E3M997"/>
<gene>
    <name evidence="2" type="ORF">CRE_14508</name>
</gene>
<dbReference type="InterPro" id="IPR018817">
    <property type="entry name" value="7TM_GPCR_serpentine_rcpt_Srz"/>
</dbReference>
<evidence type="ECO:0000313" key="2">
    <source>
        <dbReference type="EMBL" id="EFO96284.1"/>
    </source>
</evidence>
<feature type="transmembrane region" description="Helical" evidence="1">
    <location>
        <begin position="72"/>
        <end position="99"/>
    </location>
</feature>
<evidence type="ECO:0008006" key="4">
    <source>
        <dbReference type="Google" id="ProtNLM"/>
    </source>
</evidence>
<keyword evidence="1" id="KW-0472">Membrane</keyword>
<dbReference type="eggNOG" id="ENOG502THRA">
    <property type="taxonomic scope" value="Eukaryota"/>
</dbReference>
<keyword evidence="1" id="KW-1133">Transmembrane helix</keyword>
<organism evidence="3">
    <name type="scientific">Caenorhabditis remanei</name>
    <name type="common">Caenorhabditis vulgaris</name>
    <dbReference type="NCBI Taxonomy" id="31234"/>
    <lineage>
        <taxon>Eukaryota</taxon>
        <taxon>Metazoa</taxon>
        <taxon>Ecdysozoa</taxon>
        <taxon>Nematoda</taxon>
        <taxon>Chromadorea</taxon>
        <taxon>Rhabditida</taxon>
        <taxon>Rhabditina</taxon>
        <taxon>Rhabditomorpha</taxon>
        <taxon>Rhabditoidea</taxon>
        <taxon>Rhabditidae</taxon>
        <taxon>Peloderinae</taxon>
        <taxon>Caenorhabditis</taxon>
    </lineage>
</organism>
<keyword evidence="1" id="KW-0812">Transmembrane</keyword>
<feature type="transmembrane region" description="Helical" evidence="1">
    <location>
        <begin position="105"/>
        <end position="134"/>
    </location>
</feature>
<dbReference type="PANTHER" id="PTHR31720:SF12">
    <property type="entry name" value="SERPENTINE RECEPTOR, CLASS T-RELATED"/>
    <property type="match status" value="1"/>
</dbReference>
<proteinExistence type="predicted"/>
<dbReference type="HOGENOM" id="CLU_056063_0_0_1"/>
<keyword evidence="3" id="KW-1185">Reference proteome</keyword>
<feature type="transmembrane region" description="Helical" evidence="1">
    <location>
        <begin position="154"/>
        <end position="174"/>
    </location>
</feature>
<feature type="transmembrane region" description="Helical" evidence="1">
    <location>
        <begin position="209"/>
        <end position="230"/>
    </location>
</feature>
<dbReference type="OrthoDB" id="5875377at2759"/>
<evidence type="ECO:0000313" key="3">
    <source>
        <dbReference type="Proteomes" id="UP000008281"/>
    </source>
</evidence>
<protein>
    <recommendedName>
        <fullName evidence="4">Serpentine Receptor, class Z</fullName>
    </recommendedName>
</protein>
<accession>E3M997</accession>
<name>E3M997_CAERE</name>
<feature type="transmembrane region" description="Helical" evidence="1">
    <location>
        <begin position="20"/>
        <end position="52"/>
    </location>
</feature>
<feature type="transmembrane region" description="Helical" evidence="1">
    <location>
        <begin position="288"/>
        <end position="312"/>
    </location>
</feature>
<sequence length="356" mass="42075">MQNLTMTDEEEYTPWFYFWIYFGVWITIGFIICIALIMLIFTMLSFPFYYLLYQKNRSKEEASPLYPIQQHFFRWSNILFSYYTWILLISLLCLIYESYRENLEILLFYSVVLAYILSSAVSPVFNILLIFLAVKRFSLFFLEDSERFLNLKSIYLWVSINFLYLSSIFCSFYIRFQKLFLITNNGTEAYIHGISFTNEESLDFIDNSIMNVFLSSEFLSAISVIAYIPMFKKVQRLSYLPSFANSQPEKYIKYQILFIFASKTIILLVSFVGSETLHYLTGLSKKEAIFVVTNIATFQMTPVIIQTTYIFCNKKNVRALISYISIKPIWLHLKRILWRKTSSINAVVPLEASTRY</sequence>